<evidence type="ECO:0000259" key="6">
    <source>
        <dbReference type="PROSITE" id="PS50011"/>
    </source>
</evidence>
<evidence type="ECO:0000313" key="8">
    <source>
        <dbReference type="Proteomes" id="UP001142055"/>
    </source>
</evidence>
<dbReference type="SUPFAM" id="SSF56112">
    <property type="entry name" value="Protein kinase-like (PK-like)"/>
    <property type="match status" value="1"/>
</dbReference>
<evidence type="ECO:0000256" key="2">
    <source>
        <dbReference type="ARBA" id="ARBA00022679"/>
    </source>
</evidence>
<dbReference type="InterPro" id="IPR000719">
    <property type="entry name" value="Prot_kinase_dom"/>
</dbReference>
<accession>A0A9Q0MAS2</accession>
<keyword evidence="5" id="KW-0067">ATP-binding</keyword>
<dbReference type="GO" id="GO:0005524">
    <property type="term" value="F:ATP binding"/>
    <property type="evidence" value="ECO:0007669"/>
    <property type="project" value="UniProtKB-KW"/>
</dbReference>
<dbReference type="PANTHER" id="PTHR24345">
    <property type="entry name" value="SERINE/THREONINE-PROTEIN KINASE PLK"/>
    <property type="match status" value="1"/>
</dbReference>
<evidence type="ECO:0000256" key="5">
    <source>
        <dbReference type="ARBA" id="ARBA00022840"/>
    </source>
</evidence>
<sequence>MEYTIPNYQFKNENQVLCDLGYQKGDELGSGGQGVVYRVKKDETTLACKVINLTNLKPQSFQNELQIHLRCNDHPNLIKMVDQFIINNSAYLIMEFADGGTMNQLNSYCGLFYMHQNRIAHRDLKLDNLLLIKSDKESTGYQVKIADFGLSVHAYKSRLGYIHTFNFAGTRSYMAPEIIRIRAFNDLVEDCCFDVNPFKSDIWSLGVCVFQLITFKLPFQSKDDLILLKMQENRRYSFPNECDASQDCRQLINEMLDPSVDSRIDPFGILHHRWLGEMKI</sequence>
<dbReference type="PROSITE" id="PS00108">
    <property type="entry name" value="PROTEIN_KINASE_ST"/>
    <property type="match status" value="1"/>
</dbReference>
<evidence type="ECO:0000256" key="1">
    <source>
        <dbReference type="ARBA" id="ARBA00022527"/>
    </source>
</evidence>
<keyword evidence="3" id="KW-0547">Nucleotide-binding</keyword>
<protein>
    <recommendedName>
        <fullName evidence="6">Protein kinase domain-containing protein</fullName>
    </recommendedName>
</protein>
<keyword evidence="2" id="KW-0808">Transferase</keyword>
<feature type="domain" description="Protein kinase" evidence="6">
    <location>
        <begin position="22"/>
        <end position="275"/>
    </location>
</feature>
<dbReference type="PANTHER" id="PTHR24345:SF0">
    <property type="entry name" value="CELL CYCLE SERINE_THREONINE-PROTEIN KINASE CDC5_MSD2"/>
    <property type="match status" value="1"/>
</dbReference>
<comment type="caution">
    <text evidence="7">The sequence shown here is derived from an EMBL/GenBank/DDBJ whole genome shotgun (WGS) entry which is preliminary data.</text>
</comment>
<evidence type="ECO:0000313" key="7">
    <source>
        <dbReference type="EMBL" id="KAJ6222406.1"/>
    </source>
</evidence>
<dbReference type="EMBL" id="JAPWDV010000001">
    <property type="protein sequence ID" value="KAJ6222406.1"/>
    <property type="molecule type" value="Genomic_DNA"/>
</dbReference>
<gene>
    <name evidence="7" type="ORF">RDWZM_000951</name>
</gene>
<evidence type="ECO:0000256" key="3">
    <source>
        <dbReference type="ARBA" id="ARBA00022741"/>
    </source>
</evidence>
<name>A0A9Q0MAS2_BLOTA</name>
<keyword evidence="4" id="KW-0418">Kinase</keyword>
<dbReference type="Gene3D" id="1.10.510.10">
    <property type="entry name" value="Transferase(Phosphotransferase) domain 1"/>
    <property type="match status" value="1"/>
</dbReference>
<dbReference type="InterPro" id="IPR011009">
    <property type="entry name" value="Kinase-like_dom_sf"/>
</dbReference>
<dbReference type="OMA" id="KKVPPFC"/>
<dbReference type="InterPro" id="IPR008271">
    <property type="entry name" value="Ser/Thr_kinase_AS"/>
</dbReference>
<dbReference type="Proteomes" id="UP001142055">
    <property type="component" value="Chromosome 1"/>
</dbReference>
<organism evidence="7 8">
    <name type="scientific">Blomia tropicalis</name>
    <name type="common">Mite</name>
    <dbReference type="NCBI Taxonomy" id="40697"/>
    <lineage>
        <taxon>Eukaryota</taxon>
        <taxon>Metazoa</taxon>
        <taxon>Ecdysozoa</taxon>
        <taxon>Arthropoda</taxon>
        <taxon>Chelicerata</taxon>
        <taxon>Arachnida</taxon>
        <taxon>Acari</taxon>
        <taxon>Acariformes</taxon>
        <taxon>Sarcoptiformes</taxon>
        <taxon>Astigmata</taxon>
        <taxon>Glycyphagoidea</taxon>
        <taxon>Echimyopodidae</taxon>
        <taxon>Blomia</taxon>
    </lineage>
</organism>
<dbReference type="PROSITE" id="PS50011">
    <property type="entry name" value="PROTEIN_KINASE_DOM"/>
    <property type="match status" value="1"/>
</dbReference>
<proteinExistence type="predicted"/>
<keyword evidence="8" id="KW-1185">Reference proteome</keyword>
<dbReference type="GO" id="GO:0004674">
    <property type="term" value="F:protein serine/threonine kinase activity"/>
    <property type="evidence" value="ECO:0007669"/>
    <property type="project" value="UniProtKB-KW"/>
</dbReference>
<dbReference type="AlphaFoldDB" id="A0A9Q0MAS2"/>
<dbReference type="Pfam" id="PF00069">
    <property type="entry name" value="Pkinase"/>
    <property type="match status" value="1"/>
</dbReference>
<evidence type="ECO:0000256" key="4">
    <source>
        <dbReference type="ARBA" id="ARBA00022777"/>
    </source>
</evidence>
<dbReference type="SMART" id="SM00220">
    <property type="entry name" value="S_TKc"/>
    <property type="match status" value="1"/>
</dbReference>
<keyword evidence="1" id="KW-0723">Serine/threonine-protein kinase</keyword>
<dbReference type="GO" id="GO:0005634">
    <property type="term" value="C:nucleus"/>
    <property type="evidence" value="ECO:0007669"/>
    <property type="project" value="TreeGrafter"/>
</dbReference>
<reference evidence="7" key="1">
    <citation type="submission" date="2022-12" db="EMBL/GenBank/DDBJ databases">
        <title>Genome assemblies of Blomia tropicalis.</title>
        <authorList>
            <person name="Cui Y."/>
        </authorList>
    </citation>
    <scope>NUCLEOTIDE SEQUENCE</scope>
    <source>
        <tissue evidence="7">Adult mites</tissue>
    </source>
</reference>